<feature type="transmembrane region" description="Helical" evidence="1">
    <location>
        <begin position="210"/>
        <end position="228"/>
    </location>
</feature>
<proteinExistence type="predicted"/>
<dbReference type="AlphaFoldDB" id="A0A069RFD9"/>
<keyword evidence="1" id="KW-0472">Membrane</keyword>
<accession>A0A069RFD9</accession>
<evidence type="ECO:0000313" key="4">
    <source>
        <dbReference type="Proteomes" id="UP000027946"/>
    </source>
</evidence>
<keyword evidence="1" id="KW-1133">Transmembrane helix</keyword>
<evidence type="ECO:0000256" key="1">
    <source>
        <dbReference type="SAM" id="Phobius"/>
    </source>
</evidence>
<name>A0A069RFD9_PEPLI</name>
<reference evidence="3 4" key="1">
    <citation type="submission" date="2014-03" db="EMBL/GenBank/DDBJ databases">
        <title>Genome sequence of Clostridium litorale W6, DSM 5388.</title>
        <authorList>
            <person name="Poehlein A."/>
            <person name="Jagirdar A."/>
            <person name="Khonsari B."/>
            <person name="Chibani C.M."/>
            <person name="Gutierrez Gutierrez D.A."/>
            <person name="Davydova E."/>
            <person name="Alghaithi H.S."/>
            <person name="Nair K.P."/>
            <person name="Dhamotharan K."/>
            <person name="Chandran L."/>
            <person name="G W."/>
            <person name="Daniel R."/>
        </authorList>
    </citation>
    <scope>NUCLEOTIDE SEQUENCE [LARGE SCALE GENOMIC DNA]</scope>
    <source>
        <strain evidence="3 4">W6</strain>
    </source>
</reference>
<keyword evidence="1" id="KW-0812">Transmembrane</keyword>
<feature type="transmembrane region" description="Helical" evidence="1">
    <location>
        <begin position="181"/>
        <end position="198"/>
    </location>
</feature>
<dbReference type="InterPro" id="IPR042150">
    <property type="entry name" value="MmRce1-like"/>
</dbReference>
<dbReference type="eggNOG" id="COG1266">
    <property type="taxonomic scope" value="Bacteria"/>
</dbReference>
<comment type="caution">
    <text evidence="3">The sequence shown here is derived from an EMBL/GenBank/DDBJ whole genome shotgun (WGS) entry which is preliminary data.</text>
</comment>
<dbReference type="InterPro" id="IPR003675">
    <property type="entry name" value="Rce1/LyrA-like_dom"/>
</dbReference>
<feature type="transmembrane region" description="Helical" evidence="1">
    <location>
        <begin position="7"/>
        <end position="26"/>
    </location>
</feature>
<gene>
    <name evidence="3" type="ORF">CLIT_10c04760</name>
</gene>
<keyword evidence="4" id="KW-1185">Reference proteome</keyword>
<dbReference type="PANTHER" id="PTHR35797:SF1">
    <property type="entry name" value="PROTEASE"/>
    <property type="match status" value="1"/>
</dbReference>
<dbReference type="Proteomes" id="UP000027946">
    <property type="component" value="Unassembled WGS sequence"/>
</dbReference>
<dbReference type="RefSeq" id="WP_052636083.1">
    <property type="nucleotide sequence ID" value="NZ_FSRH01000011.1"/>
</dbReference>
<dbReference type="GO" id="GO:0004175">
    <property type="term" value="F:endopeptidase activity"/>
    <property type="evidence" value="ECO:0007669"/>
    <property type="project" value="UniProtKB-ARBA"/>
</dbReference>
<evidence type="ECO:0000259" key="2">
    <source>
        <dbReference type="Pfam" id="PF02517"/>
    </source>
</evidence>
<feature type="transmembrane region" description="Helical" evidence="1">
    <location>
        <begin position="263"/>
        <end position="285"/>
    </location>
</feature>
<dbReference type="GO" id="GO:0080120">
    <property type="term" value="P:CAAX-box protein maturation"/>
    <property type="evidence" value="ECO:0007669"/>
    <property type="project" value="UniProtKB-ARBA"/>
</dbReference>
<dbReference type="Pfam" id="PF02517">
    <property type="entry name" value="Rce1-like"/>
    <property type="match status" value="1"/>
</dbReference>
<dbReference type="EMBL" id="JJMM01000010">
    <property type="protein sequence ID" value="KDR95749.1"/>
    <property type="molecule type" value="Genomic_DNA"/>
</dbReference>
<dbReference type="PANTHER" id="PTHR35797">
    <property type="entry name" value="PROTEASE-RELATED"/>
    <property type="match status" value="1"/>
</dbReference>
<sequence>MIDSKKVSIFMAITFLIDWGMALLFYTGGWDLAGVGGIAFGVGYMLVPGTVAIFVRKFIYKEKIKEAFGISFRINRWFFIGWIAPAAFAFLTLGISILIPGVEYSPNMEGMFERFKDVLTPEQTMQMKEQIDLMPVHPIWMALVQGLLAGVTINAVAAFGEELGWRGFLLEEFKSMGFWKASLAIGFIWGVWHAPLILQGHNYPQHPKVGVIMMIAFCMLFTPLLNYIRIKSKSVIAVSIAHGTLNGVYGISIMLIIGGNDLLVGITGIAGFAALAAINTILLIYDRYLEKEPVMSNWPKP</sequence>
<feature type="transmembrane region" description="Helical" evidence="1">
    <location>
        <begin position="32"/>
        <end position="55"/>
    </location>
</feature>
<feature type="transmembrane region" description="Helical" evidence="1">
    <location>
        <begin position="139"/>
        <end position="160"/>
    </location>
</feature>
<feature type="transmembrane region" description="Helical" evidence="1">
    <location>
        <begin position="235"/>
        <end position="257"/>
    </location>
</feature>
<dbReference type="STRING" id="1121324.CLIT_10c04760"/>
<protein>
    <submittedName>
        <fullName evidence="3">Abortive infection protein</fullName>
    </submittedName>
</protein>
<feature type="domain" description="CAAX prenyl protease 2/Lysostaphin resistance protein A-like" evidence="2">
    <location>
        <begin position="147"/>
        <end position="247"/>
    </location>
</feature>
<evidence type="ECO:0000313" key="3">
    <source>
        <dbReference type="EMBL" id="KDR95749.1"/>
    </source>
</evidence>
<organism evidence="3 4">
    <name type="scientific">Peptoclostridium litorale DSM 5388</name>
    <dbReference type="NCBI Taxonomy" id="1121324"/>
    <lineage>
        <taxon>Bacteria</taxon>
        <taxon>Bacillati</taxon>
        <taxon>Bacillota</taxon>
        <taxon>Clostridia</taxon>
        <taxon>Peptostreptococcales</taxon>
        <taxon>Peptoclostridiaceae</taxon>
        <taxon>Peptoclostridium</taxon>
    </lineage>
</organism>
<feature type="transmembrane region" description="Helical" evidence="1">
    <location>
        <begin position="76"/>
        <end position="99"/>
    </location>
</feature>
<dbReference type="OrthoDB" id="9777755at2"/>